<evidence type="ECO:0000313" key="2">
    <source>
        <dbReference type="EMBL" id="EHE97659.1"/>
    </source>
</evidence>
<dbReference type="InterPro" id="IPR007345">
    <property type="entry name" value="Polysacch_pyruvyl_Trfase"/>
</dbReference>
<reference evidence="2 3" key="1">
    <citation type="submission" date="2011-08" db="EMBL/GenBank/DDBJ databases">
        <title>The Genome Sequence of Clostridium citroniae WAL-17108.</title>
        <authorList>
            <consortium name="The Broad Institute Genome Sequencing Platform"/>
            <person name="Earl A."/>
            <person name="Ward D."/>
            <person name="Feldgarden M."/>
            <person name="Gevers D."/>
            <person name="Finegold S.M."/>
            <person name="Summanen P.H."/>
            <person name="Molitoris D.R."/>
            <person name="Vaisanen M.L."/>
            <person name="Daigneault M."/>
            <person name="Allen-Vercoe E."/>
            <person name="Young S.K."/>
            <person name="Zeng Q."/>
            <person name="Gargeya S."/>
            <person name="Fitzgerald M."/>
            <person name="Haas B."/>
            <person name="Abouelleil A."/>
            <person name="Alvarado L."/>
            <person name="Arachchi H.M."/>
            <person name="Berlin A."/>
            <person name="Brown A."/>
            <person name="Chapman S.B."/>
            <person name="Chen Z."/>
            <person name="Dunbar C."/>
            <person name="Freedman E."/>
            <person name="Gearin G."/>
            <person name="Gellesch M."/>
            <person name="Goldberg J."/>
            <person name="Griggs A."/>
            <person name="Gujja S."/>
            <person name="Heiman D."/>
            <person name="Howarth C."/>
            <person name="Larson L."/>
            <person name="Lui A."/>
            <person name="MacDonald P.J.P."/>
            <person name="Montmayeur A."/>
            <person name="Murphy C."/>
            <person name="Neiman D."/>
            <person name="Pearson M."/>
            <person name="Priest M."/>
            <person name="Roberts A."/>
            <person name="Saif S."/>
            <person name="Shea T."/>
            <person name="Shenoy N."/>
            <person name="Sisk P."/>
            <person name="Stolte C."/>
            <person name="Sykes S."/>
            <person name="Wortman J."/>
            <person name="Nusbaum C."/>
            <person name="Birren B."/>
        </authorList>
    </citation>
    <scope>NUCLEOTIDE SEQUENCE [LARGE SCALE GENOMIC DNA]</scope>
    <source>
        <strain evidence="2 3">WAL-17108</strain>
    </source>
</reference>
<feature type="domain" description="Polysaccharide pyruvyl transferase" evidence="1">
    <location>
        <begin position="29"/>
        <end position="236"/>
    </location>
</feature>
<organism evidence="2 3">
    <name type="scientific">[Clostridium] citroniae WAL-17108</name>
    <dbReference type="NCBI Taxonomy" id="742733"/>
    <lineage>
        <taxon>Bacteria</taxon>
        <taxon>Bacillati</taxon>
        <taxon>Bacillota</taxon>
        <taxon>Clostridia</taxon>
        <taxon>Lachnospirales</taxon>
        <taxon>Lachnospiraceae</taxon>
        <taxon>Enterocloster</taxon>
    </lineage>
</organism>
<sequence>MKVAYLAKTILPKCLTTKLFLDFQNRMLHLSAPVVLEDGEVKEYPKADIYCSGSDQIWNPRANGGFNPVYFLSEANGKKVSYASSIGIHDLSELEEKQMKSYLREFANISVRELSSVPMLKEMGYDAFCALDPTLLLTQDDWTKFSHESIDEEPYLLVYYFGNAKDAMNTASLIAHKRGLKIRRIAVGFEKYACDEEIERFISPERFVSLFLNSSYVITNSFHGTIFSINFKKQFLTYPTTKKNARFDSVFQMFGLSDRNLQLYSSEEAVEIPDVDYSDVTQILNVRRRESGEYVEETLKIEG</sequence>
<dbReference type="HOGENOM" id="CLU_025617_0_0_9"/>
<dbReference type="eggNOG" id="COG1143">
    <property type="taxonomic scope" value="Bacteria"/>
</dbReference>
<evidence type="ECO:0000259" key="1">
    <source>
        <dbReference type="Pfam" id="PF04230"/>
    </source>
</evidence>
<dbReference type="AlphaFoldDB" id="G5HMF1"/>
<comment type="caution">
    <text evidence="2">The sequence shown here is derived from an EMBL/GenBank/DDBJ whole genome shotgun (WGS) entry which is preliminary data.</text>
</comment>
<dbReference type="PATRIC" id="fig|742733.3.peg.3906"/>
<dbReference type="Pfam" id="PF04230">
    <property type="entry name" value="PS_pyruv_trans"/>
    <property type="match status" value="1"/>
</dbReference>
<evidence type="ECO:0000313" key="3">
    <source>
        <dbReference type="Proteomes" id="UP000003763"/>
    </source>
</evidence>
<dbReference type="Proteomes" id="UP000003763">
    <property type="component" value="Unassembled WGS sequence"/>
</dbReference>
<protein>
    <recommendedName>
        <fullName evidence="1">Polysaccharide pyruvyl transferase domain-containing protein</fullName>
    </recommendedName>
</protein>
<gene>
    <name evidence="2" type="ORF">HMPREF9469_03763</name>
</gene>
<accession>G5HMF1</accession>
<proteinExistence type="predicted"/>
<dbReference type="EMBL" id="ADLJ01000029">
    <property type="protein sequence ID" value="EHE97659.1"/>
    <property type="molecule type" value="Genomic_DNA"/>
</dbReference>
<name>G5HMF1_9FIRM</name>